<dbReference type="Proteomes" id="UP000004407">
    <property type="component" value="Unassembled WGS sequence"/>
</dbReference>
<protein>
    <submittedName>
        <fullName evidence="1">Uncharacterized protein</fullName>
    </submittedName>
</protein>
<reference evidence="1 2" key="1">
    <citation type="submission" date="2011-08" db="EMBL/GenBank/DDBJ databases">
        <authorList>
            <person name="Weinstock G."/>
            <person name="Sodergren E."/>
            <person name="Clifton S."/>
            <person name="Fulton L."/>
            <person name="Fulton B."/>
            <person name="Courtney L."/>
            <person name="Fronick C."/>
            <person name="Harrison M."/>
            <person name="Strong C."/>
            <person name="Farmer C."/>
            <person name="Delahaunty K."/>
            <person name="Markovic C."/>
            <person name="Hall O."/>
            <person name="Minx P."/>
            <person name="Tomlinson C."/>
            <person name="Mitreva M."/>
            <person name="Hou S."/>
            <person name="Chen J."/>
            <person name="Wollam A."/>
            <person name="Pepin K.H."/>
            <person name="Johnson M."/>
            <person name="Bhonagiri V."/>
            <person name="Zhang X."/>
            <person name="Suruliraj S."/>
            <person name="Warren W."/>
            <person name="Chinwalla A."/>
            <person name="Mardis E.R."/>
            <person name="Wilson R.K."/>
        </authorList>
    </citation>
    <scope>NUCLEOTIDE SEQUENCE [LARGE SCALE GENOMIC DNA]</scope>
    <source>
        <strain evidence="1 2">DSM 18206</strain>
    </source>
</reference>
<proteinExistence type="predicted"/>
<accession>G6AX08</accession>
<organism evidence="1 2">
    <name type="scientific">Leyella stercorea DSM 18206</name>
    <dbReference type="NCBI Taxonomy" id="1002367"/>
    <lineage>
        <taxon>Bacteria</taxon>
        <taxon>Pseudomonadati</taxon>
        <taxon>Bacteroidota</taxon>
        <taxon>Bacteroidia</taxon>
        <taxon>Bacteroidales</taxon>
        <taxon>Prevotellaceae</taxon>
        <taxon>Leyella</taxon>
    </lineage>
</organism>
<dbReference type="EMBL" id="AFZZ01000103">
    <property type="protein sequence ID" value="EHJ41045.1"/>
    <property type="molecule type" value="Genomic_DNA"/>
</dbReference>
<dbReference type="AlphaFoldDB" id="G6AX08"/>
<evidence type="ECO:0000313" key="2">
    <source>
        <dbReference type="Proteomes" id="UP000004407"/>
    </source>
</evidence>
<dbReference type="HOGENOM" id="CLU_197318_0_0_10"/>
<gene>
    <name evidence="1" type="ORF">HMPREF0673_01158</name>
</gene>
<evidence type="ECO:0000313" key="1">
    <source>
        <dbReference type="EMBL" id="EHJ41045.1"/>
    </source>
</evidence>
<comment type="caution">
    <text evidence="1">The sequence shown here is derived from an EMBL/GenBank/DDBJ whole genome shotgun (WGS) entry which is preliminary data.</text>
</comment>
<name>G6AX08_9BACT</name>
<sequence length="61" mass="6818">MLLPCDLSWTYFPAKVIGCSNLANAGVPLRVSRKNLPLRLSSVFFRISLVRLFPPPFGGRK</sequence>